<gene>
    <name evidence="1" type="ORF">CEURO_LOCUS376</name>
</gene>
<sequence>MEPSNFPVISKKFWRIVMTALLMLKKGMALSKSKLMLDLSLLMKRGKLAGKAAVHSLMLIHHSRHHLNLSSAAAAQLPKEYYEFSCSNSPAYHGGGGFHLIPFPLGKKNKNRHAAATFEDIIAANAVVKALEILHTETPSPALPGFGRTPVVRQLRITDSPFPVKNGDESGGQVDRAAEDFISQFYMSLRRQSNDD</sequence>
<protein>
    <recommendedName>
        <fullName evidence="3">Avr9/Cf-9 rapidly elicited protein 146</fullName>
    </recommendedName>
</protein>
<reference evidence="1" key="1">
    <citation type="submission" date="2022-07" db="EMBL/GenBank/DDBJ databases">
        <authorList>
            <person name="Macas J."/>
            <person name="Novak P."/>
            <person name="Neumann P."/>
        </authorList>
    </citation>
    <scope>NUCLEOTIDE SEQUENCE</scope>
</reference>
<comment type="caution">
    <text evidence="1">The sequence shown here is derived from an EMBL/GenBank/DDBJ whole genome shotgun (WGS) entry which is preliminary data.</text>
</comment>
<keyword evidence="2" id="KW-1185">Reference proteome</keyword>
<name>A0A9P0VRB5_CUSEU</name>
<evidence type="ECO:0000313" key="2">
    <source>
        <dbReference type="Proteomes" id="UP001152484"/>
    </source>
</evidence>
<evidence type="ECO:0000313" key="1">
    <source>
        <dbReference type="EMBL" id="CAH9052647.1"/>
    </source>
</evidence>
<organism evidence="1 2">
    <name type="scientific">Cuscuta europaea</name>
    <name type="common">European dodder</name>
    <dbReference type="NCBI Taxonomy" id="41803"/>
    <lineage>
        <taxon>Eukaryota</taxon>
        <taxon>Viridiplantae</taxon>
        <taxon>Streptophyta</taxon>
        <taxon>Embryophyta</taxon>
        <taxon>Tracheophyta</taxon>
        <taxon>Spermatophyta</taxon>
        <taxon>Magnoliopsida</taxon>
        <taxon>eudicotyledons</taxon>
        <taxon>Gunneridae</taxon>
        <taxon>Pentapetalae</taxon>
        <taxon>asterids</taxon>
        <taxon>lamiids</taxon>
        <taxon>Solanales</taxon>
        <taxon>Convolvulaceae</taxon>
        <taxon>Cuscuteae</taxon>
        <taxon>Cuscuta</taxon>
        <taxon>Cuscuta subgen. Cuscuta</taxon>
    </lineage>
</organism>
<evidence type="ECO:0008006" key="3">
    <source>
        <dbReference type="Google" id="ProtNLM"/>
    </source>
</evidence>
<dbReference type="Proteomes" id="UP001152484">
    <property type="component" value="Unassembled WGS sequence"/>
</dbReference>
<dbReference type="Pfam" id="PF05553">
    <property type="entry name" value="DUF761"/>
    <property type="match status" value="1"/>
</dbReference>
<accession>A0A9P0VRB5</accession>
<dbReference type="PANTHER" id="PTHR33265:SF8">
    <property type="entry name" value="AVR9_CF-9 RAPIDLY ELICITED PROTEIN 146"/>
    <property type="match status" value="1"/>
</dbReference>
<dbReference type="InterPro" id="IPR008480">
    <property type="entry name" value="DUF761_pln"/>
</dbReference>
<dbReference type="EMBL" id="CAMAPE010000002">
    <property type="protein sequence ID" value="CAH9052647.1"/>
    <property type="molecule type" value="Genomic_DNA"/>
</dbReference>
<dbReference type="OrthoDB" id="696337at2759"/>
<proteinExistence type="predicted"/>
<dbReference type="AlphaFoldDB" id="A0A9P0VRB5"/>
<dbReference type="PANTHER" id="PTHR33265">
    <property type="entry name" value="AVR9/CF-9 RAPIDLY ELICITED PROTEIN-RELATED"/>
    <property type="match status" value="1"/>
</dbReference>